<keyword evidence="1" id="KW-0812">Transmembrane</keyword>
<dbReference type="InParanoid" id="B7PXB0"/>
<dbReference type="EMBL" id="ABJB010631573">
    <property type="status" value="NOT_ANNOTATED_CDS"/>
    <property type="molecule type" value="Genomic_DNA"/>
</dbReference>
<reference evidence="2 4" key="1">
    <citation type="submission" date="2008-03" db="EMBL/GenBank/DDBJ databases">
        <title>Annotation of Ixodes scapularis.</title>
        <authorList>
            <consortium name="Ixodes scapularis Genome Project Consortium"/>
            <person name="Caler E."/>
            <person name="Hannick L.I."/>
            <person name="Bidwell S."/>
            <person name="Joardar V."/>
            <person name="Thiagarajan M."/>
            <person name="Amedeo P."/>
            <person name="Galinsky K.J."/>
            <person name="Schobel S."/>
            <person name="Inman J."/>
            <person name="Hostetler J."/>
            <person name="Miller J."/>
            <person name="Hammond M."/>
            <person name="Megy K."/>
            <person name="Lawson D."/>
            <person name="Kodira C."/>
            <person name="Sutton G."/>
            <person name="Meyer J."/>
            <person name="Hill C.A."/>
            <person name="Birren B."/>
            <person name="Nene V."/>
            <person name="Collins F."/>
            <person name="Alarcon-Chaidez F."/>
            <person name="Wikel S."/>
            <person name="Strausberg R."/>
        </authorList>
    </citation>
    <scope>NUCLEOTIDE SEQUENCE [LARGE SCALE GENOMIC DNA]</scope>
    <source>
        <strain evidence="4">Wikel</strain>
        <strain evidence="2">Wikel colony</strain>
    </source>
</reference>
<evidence type="ECO:0000313" key="2">
    <source>
        <dbReference type="EMBL" id="EEC11232.1"/>
    </source>
</evidence>
<dbReference type="VEuPathDB" id="VectorBase:ISCI008896"/>
<protein>
    <submittedName>
        <fullName evidence="2 3">Uncharacterized protein</fullName>
    </submittedName>
</protein>
<keyword evidence="4" id="KW-1185">Reference proteome</keyword>
<evidence type="ECO:0000313" key="4">
    <source>
        <dbReference type="Proteomes" id="UP000001555"/>
    </source>
</evidence>
<dbReference type="PaxDb" id="6945-B7PXB0"/>
<keyword evidence="1" id="KW-1133">Transmembrane helix</keyword>
<dbReference type="EMBL" id="DS812937">
    <property type="protein sequence ID" value="EEC11232.1"/>
    <property type="molecule type" value="Genomic_DNA"/>
</dbReference>
<feature type="transmembrane region" description="Helical" evidence="1">
    <location>
        <begin position="20"/>
        <end position="45"/>
    </location>
</feature>
<evidence type="ECO:0000256" key="1">
    <source>
        <dbReference type="SAM" id="Phobius"/>
    </source>
</evidence>
<dbReference type="VEuPathDB" id="VectorBase:ISCW008896"/>
<dbReference type="EMBL" id="ABJB010447304">
    <property type="status" value="NOT_ANNOTATED_CDS"/>
    <property type="molecule type" value="Genomic_DNA"/>
</dbReference>
<dbReference type="VEuPathDB" id="VectorBase:ISCP_034246"/>
<name>B7PXB0_IXOSC</name>
<dbReference type="OrthoDB" id="2544694at2759"/>
<dbReference type="HOGENOM" id="CLU_1788991_0_0_1"/>
<dbReference type="AlphaFoldDB" id="B7PXB0"/>
<evidence type="ECO:0000313" key="3">
    <source>
        <dbReference type="EnsemblMetazoa" id="ISCW008896-PA"/>
    </source>
</evidence>
<reference evidence="3" key="2">
    <citation type="submission" date="2020-05" db="UniProtKB">
        <authorList>
            <consortium name="EnsemblMetazoa"/>
        </authorList>
    </citation>
    <scope>IDENTIFICATION</scope>
    <source>
        <strain evidence="3">wikel</strain>
    </source>
</reference>
<sequence>MQPEEALRQAGDFGLFQYLLITYLCILVAPVRVMPLFAHIFSFLVPPHRCKVPLHLYEGLNVSGEALLGVALPRESDGSLSQCRMYDVNATLLHWLQAGTGASVNFSKTAPSVDLETTSCQFGWEYDFSLIYPSVVSEMDWVCENSWKTTWPTPFSGCPRQ</sequence>
<organism>
    <name type="scientific">Ixodes scapularis</name>
    <name type="common">Black-legged tick</name>
    <name type="synonym">Deer tick</name>
    <dbReference type="NCBI Taxonomy" id="6945"/>
    <lineage>
        <taxon>Eukaryota</taxon>
        <taxon>Metazoa</taxon>
        <taxon>Ecdysozoa</taxon>
        <taxon>Arthropoda</taxon>
        <taxon>Chelicerata</taxon>
        <taxon>Arachnida</taxon>
        <taxon>Acari</taxon>
        <taxon>Parasitiformes</taxon>
        <taxon>Ixodida</taxon>
        <taxon>Ixodoidea</taxon>
        <taxon>Ixodidae</taxon>
        <taxon>Ixodinae</taxon>
        <taxon>Ixodes</taxon>
    </lineage>
</organism>
<dbReference type="EnsemblMetazoa" id="ISCW008896-RA">
    <property type="protein sequence ID" value="ISCW008896-PA"/>
    <property type="gene ID" value="ISCW008896"/>
</dbReference>
<accession>B7PXB0</accession>
<dbReference type="Proteomes" id="UP000001555">
    <property type="component" value="Unassembled WGS sequence"/>
</dbReference>
<gene>
    <name evidence="2" type="ORF">IscW_ISCW008896</name>
</gene>
<proteinExistence type="predicted"/>
<keyword evidence="1" id="KW-0472">Membrane</keyword>